<evidence type="ECO:0000313" key="12">
    <source>
        <dbReference type="Proteomes" id="UP000199055"/>
    </source>
</evidence>
<dbReference type="Pfam" id="PF07690">
    <property type="entry name" value="MFS_1"/>
    <property type="match status" value="1"/>
</dbReference>
<feature type="transmembrane region" description="Helical" evidence="9">
    <location>
        <begin position="85"/>
        <end position="104"/>
    </location>
</feature>
<feature type="region of interest" description="Disordered" evidence="8">
    <location>
        <begin position="465"/>
        <end position="488"/>
    </location>
</feature>
<evidence type="ECO:0000256" key="2">
    <source>
        <dbReference type="ARBA" id="ARBA00022448"/>
    </source>
</evidence>
<dbReference type="InterPro" id="IPR011701">
    <property type="entry name" value="MFS"/>
</dbReference>
<evidence type="ECO:0000256" key="6">
    <source>
        <dbReference type="ARBA" id="ARBA00023136"/>
    </source>
</evidence>
<dbReference type="PANTHER" id="PTHR42718:SF42">
    <property type="entry name" value="EXPORT PROTEIN"/>
    <property type="match status" value="1"/>
</dbReference>
<dbReference type="PANTHER" id="PTHR42718">
    <property type="entry name" value="MAJOR FACILITATOR SUPERFAMILY MULTIDRUG TRANSPORTER MFSC"/>
    <property type="match status" value="1"/>
</dbReference>
<evidence type="ECO:0000259" key="10">
    <source>
        <dbReference type="PROSITE" id="PS50850"/>
    </source>
</evidence>
<reference evidence="11 12" key="1">
    <citation type="submission" date="2016-10" db="EMBL/GenBank/DDBJ databases">
        <authorList>
            <person name="de Groot N.N."/>
        </authorList>
    </citation>
    <scope>NUCLEOTIDE SEQUENCE [LARGE SCALE GENOMIC DNA]</scope>
    <source>
        <strain evidence="11 12">CGMCC 4.3519</strain>
    </source>
</reference>
<evidence type="ECO:0000256" key="4">
    <source>
        <dbReference type="ARBA" id="ARBA00022692"/>
    </source>
</evidence>
<evidence type="ECO:0000256" key="7">
    <source>
        <dbReference type="ARBA" id="ARBA00023251"/>
    </source>
</evidence>
<feature type="transmembrane region" description="Helical" evidence="9">
    <location>
        <begin position="409"/>
        <end position="429"/>
    </location>
</feature>
<evidence type="ECO:0000256" key="3">
    <source>
        <dbReference type="ARBA" id="ARBA00022475"/>
    </source>
</evidence>
<evidence type="ECO:0000256" key="5">
    <source>
        <dbReference type="ARBA" id="ARBA00022989"/>
    </source>
</evidence>
<feature type="transmembrane region" description="Helical" evidence="9">
    <location>
        <begin position="110"/>
        <end position="135"/>
    </location>
</feature>
<comment type="subcellular location">
    <subcellularLocation>
        <location evidence="1">Cell membrane</location>
        <topology evidence="1">Multi-pass membrane protein</topology>
    </subcellularLocation>
</comment>
<accession>A0A1H9F5G6</accession>
<feature type="transmembrane region" description="Helical" evidence="9">
    <location>
        <begin position="305"/>
        <end position="325"/>
    </location>
</feature>
<dbReference type="InterPro" id="IPR004638">
    <property type="entry name" value="EmrB-like"/>
</dbReference>
<feature type="transmembrane region" description="Helical" evidence="9">
    <location>
        <begin position="205"/>
        <end position="223"/>
    </location>
</feature>
<dbReference type="Proteomes" id="UP000199055">
    <property type="component" value="Unassembled WGS sequence"/>
</dbReference>
<dbReference type="GO" id="GO:0046677">
    <property type="term" value="P:response to antibiotic"/>
    <property type="evidence" value="ECO:0007669"/>
    <property type="project" value="UniProtKB-KW"/>
</dbReference>
<keyword evidence="12" id="KW-1185">Reference proteome</keyword>
<keyword evidence="6 9" id="KW-0472">Membrane</keyword>
<keyword evidence="4 9" id="KW-0812">Transmembrane</keyword>
<dbReference type="InterPro" id="IPR020846">
    <property type="entry name" value="MFS_dom"/>
</dbReference>
<protein>
    <submittedName>
        <fullName evidence="11">Drug resistance transporter, EmrB/QacA subfamily</fullName>
    </submittedName>
</protein>
<keyword evidence="3" id="KW-1003">Cell membrane</keyword>
<evidence type="ECO:0000256" key="8">
    <source>
        <dbReference type="SAM" id="MobiDB-lite"/>
    </source>
</evidence>
<dbReference type="STRING" id="403935.SAMN05216481_10675"/>
<dbReference type="PROSITE" id="PS50850">
    <property type="entry name" value="MFS"/>
    <property type="match status" value="1"/>
</dbReference>
<evidence type="ECO:0000313" key="11">
    <source>
        <dbReference type="EMBL" id="SEQ33180.1"/>
    </source>
</evidence>
<organism evidence="11 12">
    <name type="scientific">Streptomyces radiopugnans</name>
    <dbReference type="NCBI Taxonomy" id="403935"/>
    <lineage>
        <taxon>Bacteria</taxon>
        <taxon>Bacillati</taxon>
        <taxon>Actinomycetota</taxon>
        <taxon>Actinomycetes</taxon>
        <taxon>Kitasatosporales</taxon>
        <taxon>Streptomycetaceae</taxon>
        <taxon>Streptomyces</taxon>
    </lineage>
</organism>
<feature type="transmembrane region" description="Helical" evidence="9">
    <location>
        <begin position="337"/>
        <end position="356"/>
    </location>
</feature>
<feature type="transmembrane region" description="Helical" evidence="9">
    <location>
        <begin position="362"/>
        <end position="388"/>
    </location>
</feature>
<dbReference type="PRINTS" id="PR01036">
    <property type="entry name" value="TCRTETB"/>
</dbReference>
<keyword evidence="2" id="KW-0813">Transport</keyword>
<dbReference type="InterPro" id="IPR036259">
    <property type="entry name" value="MFS_trans_sf"/>
</dbReference>
<dbReference type="Gene3D" id="1.20.1720.10">
    <property type="entry name" value="Multidrug resistance protein D"/>
    <property type="match status" value="1"/>
</dbReference>
<keyword evidence="7" id="KW-0046">Antibiotic resistance</keyword>
<feature type="domain" description="Major facilitator superfamily (MFS) profile" evidence="10">
    <location>
        <begin position="19"/>
        <end position="464"/>
    </location>
</feature>
<feature type="transmembrane region" description="Helical" evidence="9">
    <location>
        <begin position="441"/>
        <end position="459"/>
    </location>
</feature>
<dbReference type="GO" id="GO:0005886">
    <property type="term" value="C:plasma membrane"/>
    <property type="evidence" value="ECO:0007669"/>
    <property type="project" value="UniProtKB-SubCell"/>
</dbReference>
<proteinExistence type="predicted"/>
<feature type="transmembrane region" description="Helical" evidence="9">
    <location>
        <begin position="142"/>
        <end position="161"/>
    </location>
</feature>
<dbReference type="AlphaFoldDB" id="A0A1H9F5G6"/>
<sequence>MPTAAPPAPTARRTPLWPAIVACSLPMFMTALDNLVVSTALRTLQQDLSASAQDLQWFVNAYTLGFACFLLVCAGLGDRYGRRRFFVLGIVVFTLASVGCGLSDTSGQLIAFRALQGLGAAAVMPLSLTLLSAAVPDRLRGLAVGLWSAVSGTAVALGPVVGGAVVEGLDWQWIFWINVPVGLVAVPLALLVLKESRGERARIDVEGMLLVTAGLLALVWGIVNGETRGWSDGRVLLALAGGVVLLALFTLWERRTKAPLLPLRFYRVRAFTLTNLVSAAMYFGVFGSIFLLAQYLQIAPPRTPLHAGVLTLSWTLMPMFVAPLAGMLTERVGGGRLMGLGLLLQAGGLVWINLVATTDTPYSHLVAPMALAGIGMGLTFAPAATVVLSSVRKTEHGKASGANSTAREIGGTLGVAVLGTVFAAHGGYLSPQDFVDGVRPALWIGAAVTALGGLVAFAIPRRHAAPPEPDGESTGPAAPDAREVRQAV</sequence>
<feature type="transmembrane region" description="Helical" evidence="9">
    <location>
        <begin position="57"/>
        <end position="76"/>
    </location>
</feature>
<feature type="transmembrane region" description="Helical" evidence="9">
    <location>
        <begin position="173"/>
        <end position="193"/>
    </location>
</feature>
<evidence type="ECO:0000256" key="9">
    <source>
        <dbReference type="SAM" id="Phobius"/>
    </source>
</evidence>
<feature type="transmembrane region" description="Helical" evidence="9">
    <location>
        <begin position="273"/>
        <end position="293"/>
    </location>
</feature>
<feature type="transmembrane region" description="Helical" evidence="9">
    <location>
        <begin position="235"/>
        <end position="252"/>
    </location>
</feature>
<dbReference type="Gene3D" id="1.20.1250.20">
    <property type="entry name" value="MFS general substrate transporter like domains"/>
    <property type="match status" value="1"/>
</dbReference>
<dbReference type="NCBIfam" id="TIGR00711">
    <property type="entry name" value="efflux_EmrB"/>
    <property type="match status" value="1"/>
</dbReference>
<dbReference type="GO" id="GO:0022857">
    <property type="term" value="F:transmembrane transporter activity"/>
    <property type="evidence" value="ECO:0007669"/>
    <property type="project" value="InterPro"/>
</dbReference>
<dbReference type="CDD" id="cd17321">
    <property type="entry name" value="MFS_MMR_MDR_like"/>
    <property type="match status" value="1"/>
</dbReference>
<gene>
    <name evidence="11" type="ORF">SAMN05216481_10675</name>
</gene>
<dbReference type="EMBL" id="FOET01000006">
    <property type="protein sequence ID" value="SEQ33180.1"/>
    <property type="molecule type" value="Genomic_DNA"/>
</dbReference>
<dbReference type="RefSeq" id="WP_093659362.1">
    <property type="nucleotide sequence ID" value="NZ_FOET01000006.1"/>
</dbReference>
<name>A0A1H9F5G6_9ACTN</name>
<evidence type="ECO:0000256" key="1">
    <source>
        <dbReference type="ARBA" id="ARBA00004651"/>
    </source>
</evidence>
<keyword evidence="5 9" id="KW-1133">Transmembrane helix</keyword>
<dbReference type="SUPFAM" id="SSF103473">
    <property type="entry name" value="MFS general substrate transporter"/>
    <property type="match status" value="1"/>
</dbReference>